<sequence>MPDALDSTAEALSRRLLATAPADRPRTALDVDGLPAPVAHLLRARLALAVDDAAPRASEWIGGSDVEAAAADWREAATRAVRFPATVWADAVRQAVRLALAHLVRPAATLADAAFEGETGPLPIGVALDRARAFGPYPYLPQIAARYAERKGVEALGRDEFAGLLQRIDRRMVSTFGPADWMTLLGPLVALVGPVGSPPGTIPTGLLRPLFEARGADSLADVLDGIDAVTADELRARLGATLTPDEPDPTPEARVEDPTAGTPEPSAPQPSAPPSALPADTAEADEPPDLESESAPTTEAAASEPPDSPSAAGETGTLESSSESQRAIATAPPDLHAPPLPPVADGVRPPAIGSRYQSPEYDEAHDSEVLGPARPAAPPPGPEPDEPEGEDGMDEVRDVIAAPREDPRAPDVPVLDLPDETHEADAEVSDDLPPVLADEPPAPTTAEAHEGDEEPLWMRIARRQAEPAAGARDAEEPPAEDSAPDDEPLWKRFAASELAQKLPTPPRDLASSGDLDDVPSSPTLDALEARVLGPGARDRRAWYVEELFEGSPGAYHRTLDRIDRAASYSEATHIVSADIFRAHHVNPYTDSAVAFIDALQVQFDVRR</sequence>
<evidence type="ECO:0000313" key="2">
    <source>
        <dbReference type="EMBL" id="PAP78412.1"/>
    </source>
</evidence>
<feature type="compositionally biased region" description="Low complexity" evidence="1">
    <location>
        <begin position="293"/>
        <end position="334"/>
    </location>
</feature>
<protein>
    <submittedName>
        <fullName evidence="2">Uncharacterized protein</fullName>
    </submittedName>
</protein>
<feature type="compositionally biased region" description="Basic and acidic residues" evidence="1">
    <location>
        <begin position="394"/>
        <end position="409"/>
    </location>
</feature>
<evidence type="ECO:0000313" key="3">
    <source>
        <dbReference type="Proteomes" id="UP000216339"/>
    </source>
</evidence>
<dbReference type="RefSeq" id="WP_095512093.1">
    <property type="nucleotide sequence ID" value="NZ_MQWD01000001.1"/>
</dbReference>
<reference evidence="2 3" key="1">
    <citation type="submission" date="2016-11" db="EMBL/GenBank/DDBJ databases">
        <title>Study of marine rhodopsin-containing bacteria.</title>
        <authorList>
            <person name="Yoshizawa S."/>
            <person name="Kumagai Y."/>
            <person name="Kogure K."/>
        </authorList>
    </citation>
    <scope>NUCLEOTIDE SEQUENCE [LARGE SCALE GENOMIC DNA]</scope>
    <source>
        <strain evidence="2 3">SAORIC-28</strain>
    </source>
</reference>
<evidence type="ECO:0000256" key="1">
    <source>
        <dbReference type="SAM" id="MobiDB-lite"/>
    </source>
</evidence>
<accession>A0A271J4H8</accession>
<keyword evidence="3" id="KW-1185">Reference proteome</keyword>
<organism evidence="2 3">
    <name type="scientific">Rubrivirga marina</name>
    <dbReference type="NCBI Taxonomy" id="1196024"/>
    <lineage>
        <taxon>Bacteria</taxon>
        <taxon>Pseudomonadati</taxon>
        <taxon>Rhodothermota</taxon>
        <taxon>Rhodothermia</taxon>
        <taxon>Rhodothermales</taxon>
        <taxon>Rubricoccaceae</taxon>
        <taxon>Rubrivirga</taxon>
    </lineage>
</organism>
<gene>
    <name evidence="2" type="ORF">BSZ37_19280</name>
</gene>
<feature type="compositionally biased region" description="Acidic residues" evidence="1">
    <location>
        <begin position="476"/>
        <end position="486"/>
    </location>
</feature>
<dbReference type="Proteomes" id="UP000216339">
    <property type="component" value="Unassembled WGS sequence"/>
</dbReference>
<feature type="compositionally biased region" description="Acidic residues" evidence="1">
    <location>
        <begin position="282"/>
        <end position="292"/>
    </location>
</feature>
<dbReference type="AlphaFoldDB" id="A0A271J4H8"/>
<comment type="caution">
    <text evidence="2">The sequence shown here is derived from an EMBL/GenBank/DDBJ whole genome shotgun (WGS) entry which is preliminary data.</text>
</comment>
<feature type="compositionally biased region" description="Acidic residues" evidence="1">
    <location>
        <begin position="383"/>
        <end position="393"/>
    </location>
</feature>
<dbReference type="OrthoDB" id="1495975at2"/>
<feature type="compositionally biased region" description="Pro residues" evidence="1">
    <location>
        <begin position="265"/>
        <end position="276"/>
    </location>
</feature>
<proteinExistence type="predicted"/>
<feature type="region of interest" description="Disordered" evidence="1">
    <location>
        <begin position="239"/>
        <end position="486"/>
    </location>
</feature>
<feature type="region of interest" description="Disordered" evidence="1">
    <location>
        <begin position="498"/>
        <end position="522"/>
    </location>
</feature>
<name>A0A271J4H8_9BACT</name>
<dbReference type="EMBL" id="MQWD01000001">
    <property type="protein sequence ID" value="PAP78412.1"/>
    <property type="molecule type" value="Genomic_DNA"/>
</dbReference>